<organism evidence="5 6">
    <name type="scientific">Castanea mollissima</name>
    <name type="common">Chinese chestnut</name>
    <dbReference type="NCBI Taxonomy" id="60419"/>
    <lineage>
        <taxon>Eukaryota</taxon>
        <taxon>Viridiplantae</taxon>
        <taxon>Streptophyta</taxon>
        <taxon>Embryophyta</taxon>
        <taxon>Tracheophyta</taxon>
        <taxon>Spermatophyta</taxon>
        <taxon>Magnoliopsida</taxon>
        <taxon>eudicotyledons</taxon>
        <taxon>Gunneridae</taxon>
        <taxon>Pentapetalae</taxon>
        <taxon>rosids</taxon>
        <taxon>fabids</taxon>
        <taxon>Fagales</taxon>
        <taxon>Fagaceae</taxon>
        <taxon>Castanea</taxon>
    </lineage>
</organism>
<dbReference type="PANTHER" id="PTHR27005">
    <property type="entry name" value="WALL-ASSOCIATED RECEPTOR KINASE-LIKE 21"/>
    <property type="match status" value="1"/>
</dbReference>
<dbReference type="GO" id="GO:0004674">
    <property type="term" value="F:protein serine/threonine kinase activity"/>
    <property type="evidence" value="ECO:0007669"/>
    <property type="project" value="TreeGrafter"/>
</dbReference>
<gene>
    <name evidence="5" type="ORF">CMV_002344</name>
</gene>
<dbReference type="PROSITE" id="PS50011">
    <property type="entry name" value="PROTEIN_KINASE_DOM"/>
    <property type="match status" value="1"/>
</dbReference>
<keyword evidence="2" id="KW-0067">ATP-binding</keyword>
<sequence>MVLPWWWGVAVVVRWVVAVVVVVGVRWRAWVCGSVWWKFGFGIGVVEGVGRRGGSAWWRFALLCIDWQLSMLWVDRCPWLQLAVSLGSLQGLVDKMISCLKQKRKAKEETPFMKNGRLLLEELIAFCNGKSNPIRVFSAEELRKATNNYNQHQCIMWDCDFKLYKGSLEDCLFSVKKYYTEEKGYSVMEDVTLGIIKDIVVGSQMSVHQNVLKLLGCCLETKYPTPVYEFVGDKVLSNFIIPTGTVHFEPLTWKCRLKIAMGIANAIAYLHTAFSRPVVHRDVRSATIILDENNVAKLIDFSLSISIPKGEQYVEDAVRGRQNVAPEYALTGYITEKVDVYTYGVLLLGLLAGWMLNTPECIYTESSLPMFVKSYRDQNRLIEIVDPMLLKEGINQEQFLAFAQIALSCISDTAEDRPTMIDAAKQLRKIYESISPP</sequence>
<feature type="domain" description="Protein kinase" evidence="4">
    <location>
        <begin position="120"/>
        <end position="434"/>
    </location>
</feature>
<keyword evidence="3" id="KW-1133">Transmembrane helix</keyword>
<dbReference type="Pfam" id="PF07714">
    <property type="entry name" value="PK_Tyr_Ser-Thr"/>
    <property type="match status" value="1"/>
</dbReference>
<dbReference type="Proteomes" id="UP000737018">
    <property type="component" value="Unassembled WGS sequence"/>
</dbReference>
<evidence type="ECO:0000313" key="6">
    <source>
        <dbReference type="Proteomes" id="UP000737018"/>
    </source>
</evidence>
<proteinExistence type="predicted"/>
<dbReference type="OrthoDB" id="75710at2759"/>
<protein>
    <recommendedName>
        <fullName evidence="4">Protein kinase domain-containing protein</fullName>
    </recommendedName>
</protein>
<keyword evidence="6" id="KW-1185">Reference proteome</keyword>
<dbReference type="EMBL" id="JRKL02000167">
    <property type="protein sequence ID" value="KAF3974298.1"/>
    <property type="molecule type" value="Genomic_DNA"/>
</dbReference>
<feature type="transmembrane region" description="Helical" evidence="3">
    <location>
        <begin position="6"/>
        <end position="25"/>
    </location>
</feature>
<dbReference type="GO" id="GO:0007166">
    <property type="term" value="P:cell surface receptor signaling pathway"/>
    <property type="evidence" value="ECO:0007669"/>
    <property type="project" value="InterPro"/>
</dbReference>
<dbReference type="GO" id="GO:0005886">
    <property type="term" value="C:plasma membrane"/>
    <property type="evidence" value="ECO:0007669"/>
    <property type="project" value="TreeGrafter"/>
</dbReference>
<dbReference type="InterPro" id="IPR045274">
    <property type="entry name" value="WAK-like"/>
</dbReference>
<reference evidence="5" key="1">
    <citation type="submission" date="2020-03" db="EMBL/GenBank/DDBJ databases">
        <title>Castanea mollissima Vanexum genome sequencing.</title>
        <authorList>
            <person name="Staton M."/>
        </authorList>
    </citation>
    <scope>NUCLEOTIDE SEQUENCE</scope>
    <source>
        <tissue evidence="5">Leaf</tissue>
    </source>
</reference>
<evidence type="ECO:0000313" key="5">
    <source>
        <dbReference type="EMBL" id="KAF3974298.1"/>
    </source>
</evidence>
<dbReference type="SUPFAM" id="SSF56112">
    <property type="entry name" value="Protein kinase-like (PK-like)"/>
    <property type="match status" value="1"/>
</dbReference>
<name>A0A8J4RWC5_9ROSI</name>
<dbReference type="Gene3D" id="1.10.510.10">
    <property type="entry name" value="Transferase(Phosphotransferase) domain 1"/>
    <property type="match status" value="1"/>
</dbReference>
<keyword evidence="3" id="KW-0472">Membrane</keyword>
<dbReference type="AlphaFoldDB" id="A0A8J4RWC5"/>
<evidence type="ECO:0000256" key="2">
    <source>
        <dbReference type="ARBA" id="ARBA00022840"/>
    </source>
</evidence>
<dbReference type="InterPro" id="IPR001245">
    <property type="entry name" value="Ser-Thr/Tyr_kinase_cat_dom"/>
</dbReference>
<evidence type="ECO:0000256" key="1">
    <source>
        <dbReference type="ARBA" id="ARBA00022741"/>
    </source>
</evidence>
<dbReference type="InterPro" id="IPR011009">
    <property type="entry name" value="Kinase-like_dom_sf"/>
</dbReference>
<dbReference type="GO" id="GO:0005524">
    <property type="term" value="F:ATP binding"/>
    <property type="evidence" value="ECO:0007669"/>
    <property type="project" value="UniProtKB-KW"/>
</dbReference>
<evidence type="ECO:0000259" key="4">
    <source>
        <dbReference type="PROSITE" id="PS50011"/>
    </source>
</evidence>
<dbReference type="Gene3D" id="3.30.200.20">
    <property type="entry name" value="Phosphorylase Kinase, domain 1"/>
    <property type="match status" value="1"/>
</dbReference>
<comment type="caution">
    <text evidence="5">The sequence shown here is derived from an EMBL/GenBank/DDBJ whole genome shotgun (WGS) entry which is preliminary data.</text>
</comment>
<dbReference type="InterPro" id="IPR000719">
    <property type="entry name" value="Prot_kinase_dom"/>
</dbReference>
<evidence type="ECO:0000256" key="3">
    <source>
        <dbReference type="SAM" id="Phobius"/>
    </source>
</evidence>
<keyword evidence="1" id="KW-0547">Nucleotide-binding</keyword>
<dbReference type="PANTHER" id="PTHR27005:SF466">
    <property type="entry name" value="NON-FUNCTIONAL PSEUDOKINASE ZED1-LIKE"/>
    <property type="match status" value="1"/>
</dbReference>
<keyword evidence="3" id="KW-0812">Transmembrane</keyword>
<accession>A0A8J4RWC5</accession>